<proteinExistence type="predicted"/>
<dbReference type="AlphaFoldDB" id="A0A9D4R284"/>
<keyword evidence="2" id="KW-1185">Reference proteome</keyword>
<sequence>MSNFCDPNLGEYNTITTKSPKHCSAKSFTESSVYDYADVRASMQVQTLSSCKNIPFSVKDKTYTNKDLNLKAKACVRKCEVDAGVRVKALSSCVNVSCPQTDGVYEHDDFNDIVKGSFRRENPTHTITTHKNTIDMGVVSVYDEVVSTVYEEVDMEVVSTAPNKGN</sequence>
<name>A0A9D4R284_DREPO</name>
<dbReference type="EMBL" id="JAIWYP010000003">
    <property type="protein sequence ID" value="KAH3852254.1"/>
    <property type="molecule type" value="Genomic_DNA"/>
</dbReference>
<evidence type="ECO:0000313" key="1">
    <source>
        <dbReference type="EMBL" id="KAH3852254.1"/>
    </source>
</evidence>
<reference evidence="1" key="1">
    <citation type="journal article" date="2019" name="bioRxiv">
        <title>The Genome of the Zebra Mussel, Dreissena polymorpha: A Resource for Invasive Species Research.</title>
        <authorList>
            <person name="McCartney M.A."/>
            <person name="Auch B."/>
            <person name="Kono T."/>
            <person name="Mallez S."/>
            <person name="Zhang Y."/>
            <person name="Obille A."/>
            <person name="Becker A."/>
            <person name="Abrahante J.E."/>
            <person name="Garbe J."/>
            <person name="Badalamenti J.P."/>
            <person name="Herman A."/>
            <person name="Mangelson H."/>
            <person name="Liachko I."/>
            <person name="Sullivan S."/>
            <person name="Sone E.D."/>
            <person name="Koren S."/>
            <person name="Silverstein K.A.T."/>
            <person name="Beckman K.B."/>
            <person name="Gohl D.M."/>
        </authorList>
    </citation>
    <scope>NUCLEOTIDE SEQUENCE</scope>
    <source>
        <strain evidence="1">Duluth1</strain>
        <tissue evidence="1">Whole animal</tissue>
    </source>
</reference>
<protein>
    <submittedName>
        <fullName evidence="1">Uncharacterized protein</fullName>
    </submittedName>
</protein>
<evidence type="ECO:0000313" key="2">
    <source>
        <dbReference type="Proteomes" id="UP000828390"/>
    </source>
</evidence>
<comment type="caution">
    <text evidence="1">The sequence shown here is derived from an EMBL/GenBank/DDBJ whole genome shotgun (WGS) entry which is preliminary data.</text>
</comment>
<gene>
    <name evidence="1" type="ORF">DPMN_094756</name>
</gene>
<dbReference type="Proteomes" id="UP000828390">
    <property type="component" value="Unassembled WGS sequence"/>
</dbReference>
<reference evidence="1" key="2">
    <citation type="submission" date="2020-11" db="EMBL/GenBank/DDBJ databases">
        <authorList>
            <person name="McCartney M.A."/>
            <person name="Auch B."/>
            <person name="Kono T."/>
            <person name="Mallez S."/>
            <person name="Becker A."/>
            <person name="Gohl D.M."/>
            <person name="Silverstein K.A.T."/>
            <person name="Koren S."/>
            <person name="Bechman K.B."/>
            <person name="Herman A."/>
            <person name="Abrahante J.E."/>
            <person name="Garbe J."/>
        </authorList>
    </citation>
    <scope>NUCLEOTIDE SEQUENCE</scope>
    <source>
        <strain evidence="1">Duluth1</strain>
        <tissue evidence="1">Whole animal</tissue>
    </source>
</reference>
<organism evidence="1 2">
    <name type="scientific">Dreissena polymorpha</name>
    <name type="common">Zebra mussel</name>
    <name type="synonym">Mytilus polymorpha</name>
    <dbReference type="NCBI Taxonomy" id="45954"/>
    <lineage>
        <taxon>Eukaryota</taxon>
        <taxon>Metazoa</taxon>
        <taxon>Spiralia</taxon>
        <taxon>Lophotrochozoa</taxon>
        <taxon>Mollusca</taxon>
        <taxon>Bivalvia</taxon>
        <taxon>Autobranchia</taxon>
        <taxon>Heteroconchia</taxon>
        <taxon>Euheterodonta</taxon>
        <taxon>Imparidentia</taxon>
        <taxon>Neoheterodontei</taxon>
        <taxon>Myida</taxon>
        <taxon>Dreissenoidea</taxon>
        <taxon>Dreissenidae</taxon>
        <taxon>Dreissena</taxon>
    </lineage>
</organism>
<accession>A0A9D4R284</accession>